<dbReference type="EMBL" id="JAPFFF010000034">
    <property type="protein sequence ID" value="KAK8843868.1"/>
    <property type="molecule type" value="Genomic_DNA"/>
</dbReference>
<evidence type="ECO:0000313" key="2">
    <source>
        <dbReference type="Proteomes" id="UP001470230"/>
    </source>
</evidence>
<organism evidence="1 2">
    <name type="scientific">Tritrichomonas musculus</name>
    <dbReference type="NCBI Taxonomy" id="1915356"/>
    <lineage>
        <taxon>Eukaryota</taxon>
        <taxon>Metamonada</taxon>
        <taxon>Parabasalia</taxon>
        <taxon>Tritrichomonadida</taxon>
        <taxon>Tritrichomonadidae</taxon>
        <taxon>Tritrichomonas</taxon>
    </lineage>
</organism>
<comment type="caution">
    <text evidence="1">The sequence shown here is derived from an EMBL/GenBank/DDBJ whole genome shotgun (WGS) entry which is preliminary data.</text>
</comment>
<proteinExistence type="predicted"/>
<dbReference type="Proteomes" id="UP001470230">
    <property type="component" value="Unassembled WGS sequence"/>
</dbReference>
<evidence type="ECO:0000313" key="1">
    <source>
        <dbReference type="EMBL" id="KAK8843868.1"/>
    </source>
</evidence>
<protein>
    <submittedName>
        <fullName evidence="1">Uncharacterized protein</fullName>
    </submittedName>
</protein>
<sequence length="119" mass="13540">MTFNNEVLHNTSAEVNTQISSYFDIVDNAVAMSDTNKKYIIDAQASYSIFVAHPQTYLLTFTPSRLVLTPKLNVFSFISYISYGNEIMISYRSSKSFNGINSFSSRSFKDNVVIYYIVI</sequence>
<keyword evidence="2" id="KW-1185">Reference proteome</keyword>
<gene>
    <name evidence="1" type="ORF">M9Y10_024944</name>
</gene>
<reference evidence="1 2" key="1">
    <citation type="submission" date="2024-04" db="EMBL/GenBank/DDBJ databases">
        <title>Tritrichomonas musculus Genome.</title>
        <authorList>
            <person name="Alves-Ferreira E."/>
            <person name="Grigg M."/>
            <person name="Lorenzi H."/>
            <person name="Galac M."/>
        </authorList>
    </citation>
    <scope>NUCLEOTIDE SEQUENCE [LARGE SCALE GENOMIC DNA]</scope>
    <source>
        <strain evidence="1 2">EAF2021</strain>
    </source>
</reference>
<accession>A0ABR2HBN2</accession>
<name>A0ABR2HBN2_9EUKA</name>